<gene>
    <name evidence="7" type="ORF">ABT384_09430</name>
</gene>
<feature type="transmembrane region" description="Helical" evidence="5">
    <location>
        <begin position="102"/>
        <end position="122"/>
    </location>
</feature>
<name>A0ABV1XMP3_9ACTN</name>
<protein>
    <submittedName>
        <fullName evidence="7">DoxX family protein</fullName>
    </submittedName>
</protein>
<dbReference type="RefSeq" id="WP_190070290.1">
    <property type="nucleotide sequence ID" value="NZ_BNBM01000004.1"/>
</dbReference>
<dbReference type="InterPro" id="IPR032808">
    <property type="entry name" value="DoxX"/>
</dbReference>
<evidence type="ECO:0000256" key="1">
    <source>
        <dbReference type="ARBA" id="ARBA00004141"/>
    </source>
</evidence>
<dbReference type="Pfam" id="PF13564">
    <property type="entry name" value="DoxX_2"/>
    <property type="match status" value="1"/>
</dbReference>
<evidence type="ECO:0000256" key="2">
    <source>
        <dbReference type="ARBA" id="ARBA00022692"/>
    </source>
</evidence>
<feature type="transmembrane region" description="Helical" evidence="5">
    <location>
        <begin position="70"/>
        <end position="90"/>
    </location>
</feature>
<evidence type="ECO:0000256" key="4">
    <source>
        <dbReference type="ARBA" id="ARBA00023136"/>
    </source>
</evidence>
<evidence type="ECO:0000256" key="5">
    <source>
        <dbReference type="SAM" id="Phobius"/>
    </source>
</evidence>
<proteinExistence type="predicted"/>
<sequence length="123" mass="12220">MYITAAVLSVLLAFVSAGAGAPKALLKGDVPAALQAHMGLSAGFVRFIGLAEAAAAGGLIIGLFWQPLGIAAAIGFTVTMIGAVVFHLKAGDYADPAARKNALSPVILMALSVATAVTLGLAM</sequence>
<feature type="transmembrane region" description="Helical" evidence="5">
    <location>
        <begin position="44"/>
        <end position="65"/>
    </location>
</feature>
<keyword evidence="6" id="KW-0732">Signal</keyword>
<dbReference type="Proteomes" id="UP001486207">
    <property type="component" value="Unassembled WGS sequence"/>
</dbReference>
<keyword evidence="4 5" id="KW-0472">Membrane</keyword>
<evidence type="ECO:0000313" key="7">
    <source>
        <dbReference type="EMBL" id="MER7372871.1"/>
    </source>
</evidence>
<feature type="signal peptide" evidence="6">
    <location>
        <begin position="1"/>
        <end position="19"/>
    </location>
</feature>
<comment type="caution">
    <text evidence="7">The sequence shown here is derived from an EMBL/GenBank/DDBJ whole genome shotgun (WGS) entry which is preliminary data.</text>
</comment>
<reference evidence="7 8" key="1">
    <citation type="submission" date="2024-06" db="EMBL/GenBank/DDBJ databases">
        <title>The Natural Products Discovery Center: Release of the First 8490 Sequenced Strains for Exploring Actinobacteria Biosynthetic Diversity.</title>
        <authorList>
            <person name="Kalkreuter E."/>
            <person name="Kautsar S.A."/>
            <person name="Yang D."/>
            <person name="Bader C.D."/>
            <person name="Teijaro C.N."/>
            <person name="Fluegel L."/>
            <person name="Davis C.M."/>
            <person name="Simpson J.R."/>
            <person name="Lauterbach L."/>
            <person name="Steele A.D."/>
            <person name="Gui C."/>
            <person name="Meng S."/>
            <person name="Li G."/>
            <person name="Viehrig K."/>
            <person name="Ye F."/>
            <person name="Su P."/>
            <person name="Kiefer A.F."/>
            <person name="Nichols A."/>
            <person name="Cepeda A.J."/>
            <person name="Yan W."/>
            <person name="Fan B."/>
            <person name="Jiang Y."/>
            <person name="Adhikari A."/>
            <person name="Zheng C.-J."/>
            <person name="Schuster L."/>
            <person name="Cowan T.M."/>
            <person name="Smanski M.J."/>
            <person name="Chevrette M.G."/>
            <person name="De Carvalho L.P.S."/>
            <person name="Shen B."/>
        </authorList>
    </citation>
    <scope>NUCLEOTIDE SEQUENCE [LARGE SCALE GENOMIC DNA]</scope>
    <source>
        <strain evidence="7 8">NPDC000155</strain>
    </source>
</reference>
<organism evidence="7 8">
    <name type="scientific">Streptomyces lanatus</name>
    <dbReference type="NCBI Taxonomy" id="66900"/>
    <lineage>
        <taxon>Bacteria</taxon>
        <taxon>Bacillati</taxon>
        <taxon>Actinomycetota</taxon>
        <taxon>Actinomycetes</taxon>
        <taxon>Kitasatosporales</taxon>
        <taxon>Streptomycetaceae</taxon>
        <taxon>Streptomyces</taxon>
    </lineage>
</organism>
<feature type="chain" id="PRO_5046277881" evidence="6">
    <location>
        <begin position="20"/>
        <end position="123"/>
    </location>
</feature>
<keyword evidence="2 5" id="KW-0812">Transmembrane</keyword>
<keyword evidence="8" id="KW-1185">Reference proteome</keyword>
<accession>A0ABV1XMP3</accession>
<evidence type="ECO:0000256" key="3">
    <source>
        <dbReference type="ARBA" id="ARBA00022989"/>
    </source>
</evidence>
<evidence type="ECO:0000256" key="6">
    <source>
        <dbReference type="SAM" id="SignalP"/>
    </source>
</evidence>
<evidence type="ECO:0000313" key="8">
    <source>
        <dbReference type="Proteomes" id="UP001486207"/>
    </source>
</evidence>
<dbReference type="EMBL" id="JBEPFB010000003">
    <property type="protein sequence ID" value="MER7372871.1"/>
    <property type="molecule type" value="Genomic_DNA"/>
</dbReference>
<comment type="subcellular location">
    <subcellularLocation>
        <location evidence="1">Membrane</location>
        <topology evidence="1">Multi-pass membrane protein</topology>
    </subcellularLocation>
</comment>
<keyword evidence="3 5" id="KW-1133">Transmembrane helix</keyword>